<evidence type="ECO:0000313" key="1">
    <source>
        <dbReference type="EMBL" id="KRX92454.1"/>
    </source>
</evidence>
<sequence>MTIAVSLIDCKYECLGDRFETFVLKSKIEFRTAKIRCHKLVTKKYYRLSKAGSLMISFRSLPQAHIIVWDLGIVLELHQSSQNASSYNRNRNTILSTDHRTVGYVPAVDI</sequence>
<accession>A0A0V0XWS6</accession>
<dbReference type="EMBL" id="JYDU01000111">
    <property type="protein sequence ID" value="KRX92454.1"/>
    <property type="molecule type" value="Genomic_DNA"/>
</dbReference>
<reference evidence="1 2" key="1">
    <citation type="submission" date="2015-01" db="EMBL/GenBank/DDBJ databases">
        <title>Evolution of Trichinella species and genotypes.</title>
        <authorList>
            <person name="Korhonen P.K."/>
            <person name="Edoardo P."/>
            <person name="Giuseppe L.R."/>
            <person name="Gasser R.B."/>
        </authorList>
    </citation>
    <scope>NUCLEOTIDE SEQUENCE [LARGE SCALE GENOMIC DNA]</scope>
    <source>
        <strain evidence="1">ISS141</strain>
    </source>
</reference>
<comment type="caution">
    <text evidence="1">The sequence shown here is derived from an EMBL/GenBank/DDBJ whole genome shotgun (WGS) entry which is preliminary data.</text>
</comment>
<gene>
    <name evidence="1" type="ORF">T4E_6076</name>
</gene>
<dbReference type="Proteomes" id="UP000054815">
    <property type="component" value="Unassembled WGS sequence"/>
</dbReference>
<organism evidence="1 2">
    <name type="scientific">Trichinella pseudospiralis</name>
    <name type="common">Parasitic roundworm</name>
    <dbReference type="NCBI Taxonomy" id="6337"/>
    <lineage>
        <taxon>Eukaryota</taxon>
        <taxon>Metazoa</taxon>
        <taxon>Ecdysozoa</taxon>
        <taxon>Nematoda</taxon>
        <taxon>Enoplea</taxon>
        <taxon>Dorylaimia</taxon>
        <taxon>Trichinellida</taxon>
        <taxon>Trichinellidae</taxon>
        <taxon>Trichinella</taxon>
    </lineage>
</organism>
<dbReference type="AlphaFoldDB" id="A0A0V0XWS6"/>
<proteinExistence type="predicted"/>
<name>A0A0V0XWS6_TRIPS</name>
<protein>
    <submittedName>
        <fullName evidence="1">Uncharacterized protein</fullName>
    </submittedName>
</protein>
<evidence type="ECO:0000313" key="2">
    <source>
        <dbReference type="Proteomes" id="UP000054815"/>
    </source>
</evidence>